<dbReference type="SUPFAM" id="SSF52540">
    <property type="entry name" value="P-loop containing nucleoside triphosphate hydrolases"/>
    <property type="match status" value="1"/>
</dbReference>
<evidence type="ECO:0000313" key="2">
    <source>
        <dbReference type="Proteomes" id="UP000189627"/>
    </source>
</evidence>
<dbReference type="Gene3D" id="3.40.50.300">
    <property type="entry name" value="P-loop containing nucleotide triphosphate hydrolases"/>
    <property type="match status" value="1"/>
</dbReference>
<name>A0A1U9ULP8_CUPNE</name>
<dbReference type="AlphaFoldDB" id="A0A1U9ULP8"/>
<dbReference type="RefSeq" id="WP_123957868.1">
    <property type="nucleotide sequence ID" value="NZ_CP017757.2"/>
</dbReference>
<evidence type="ECO:0008006" key="3">
    <source>
        <dbReference type="Google" id="ProtNLM"/>
    </source>
</evidence>
<reference evidence="2" key="1">
    <citation type="submission" date="2017-02" db="EMBL/GenBank/DDBJ databases">
        <title>Complete genome sequence of Cupriavidus necator strain NH9, a 3-chlorobenzoate degrader.</title>
        <authorList>
            <person name="Moriuchi R."/>
            <person name="Dohra H."/>
            <person name="Ogawa N."/>
        </authorList>
    </citation>
    <scope>NUCLEOTIDE SEQUENCE [LARGE SCALE GENOMIC DNA]</scope>
    <source>
        <strain evidence="2">NH9</strain>
    </source>
</reference>
<dbReference type="KEGG" id="cuh:BJN34_04675"/>
<gene>
    <name evidence="1" type="ORF">BJN34_04675</name>
</gene>
<dbReference type="OrthoDB" id="5557210at2"/>
<dbReference type="EMBL" id="CP017757">
    <property type="protein sequence ID" value="AQV93191.1"/>
    <property type="molecule type" value="Genomic_DNA"/>
</dbReference>
<sequence>MEEKTPGILETPRQAIRRDADKTLLTNAASEIETAVAAGSQQVIYFAQDKLFLRSLREVLKEEDALGLNDKNVQILDSSVPASWRKKLVEQETRDGIRVFLMTSSGARGVSFPKTDCIIAAVPRFNVESALMEIAQLIYRGRGMYRDEEGNEVSGDNIPRTLVMLVDDFLIHEEELDRRQWLRQSLDLMTLLVMLRATIFTRITGDAGLRQSLALVPVGSVGVDELLSLMSQYVTQFLSEADTYVKGGGSTELAGLVSKARTNCFELFSRFRLQATAKKDADGSSFVKDREAREFFAQASTPIAVLLPDEAGRPTIAEHMYFAGPLVLESWARFDKREVFSFEGQLTGVEQMTRQLYFQLKDIDSKEALPGSLKIPAANLYRLLAREKLGAATEFNTLKELRSPNTWVALPTAYAQFVTPVGTHDEKTKQLEEPDLWREALGRALSSSAAVMPAIPRYEGMPWVAGVGQTNPLKFDVVFDDRYFMASNELNLLNTLLLCETDES</sequence>
<dbReference type="InterPro" id="IPR027417">
    <property type="entry name" value="P-loop_NTPase"/>
</dbReference>
<evidence type="ECO:0000313" key="1">
    <source>
        <dbReference type="EMBL" id="AQV93191.1"/>
    </source>
</evidence>
<dbReference type="Proteomes" id="UP000189627">
    <property type="component" value="Chromosome 1"/>
</dbReference>
<organism evidence="1 2">
    <name type="scientific">Cupriavidus necator</name>
    <name type="common">Alcaligenes eutrophus</name>
    <name type="synonym">Ralstonia eutropha</name>
    <dbReference type="NCBI Taxonomy" id="106590"/>
    <lineage>
        <taxon>Bacteria</taxon>
        <taxon>Pseudomonadati</taxon>
        <taxon>Pseudomonadota</taxon>
        <taxon>Betaproteobacteria</taxon>
        <taxon>Burkholderiales</taxon>
        <taxon>Burkholderiaceae</taxon>
        <taxon>Cupriavidus</taxon>
    </lineage>
</organism>
<proteinExistence type="predicted"/>
<protein>
    <recommendedName>
        <fullName evidence="3">Helicase C-terminal domain-containing protein</fullName>
    </recommendedName>
</protein>
<accession>A0A1U9ULP8</accession>